<dbReference type="EMBL" id="OW240918">
    <property type="protein sequence ID" value="CAH2306048.1"/>
    <property type="molecule type" value="Genomic_DNA"/>
</dbReference>
<dbReference type="InterPro" id="IPR036691">
    <property type="entry name" value="Endo/exonu/phosph_ase_sf"/>
</dbReference>
<keyword evidence="2" id="KW-1185">Reference proteome</keyword>
<feature type="non-terminal residue" evidence="1">
    <location>
        <position position="109"/>
    </location>
</feature>
<proteinExistence type="predicted"/>
<reference evidence="1" key="1">
    <citation type="submission" date="2022-03" db="EMBL/GenBank/DDBJ databases">
        <authorList>
            <person name="Alioto T."/>
            <person name="Alioto T."/>
            <person name="Gomez Garrido J."/>
        </authorList>
    </citation>
    <scope>NUCLEOTIDE SEQUENCE</scope>
</reference>
<evidence type="ECO:0000313" key="1">
    <source>
        <dbReference type="EMBL" id="CAH2306048.1"/>
    </source>
</evidence>
<dbReference type="Gene3D" id="3.60.10.10">
    <property type="entry name" value="Endonuclease/exonuclease/phosphatase"/>
    <property type="match status" value="1"/>
</dbReference>
<dbReference type="AlphaFoldDB" id="A0AAD1WHP6"/>
<dbReference type="SUPFAM" id="SSF56219">
    <property type="entry name" value="DNase I-like"/>
    <property type="match status" value="1"/>
</dbReference>
<evidence type="ECO:0000313" key="2">
    <source>
        <dbReference type="Proteomes" id="UP001295444"/>
    </source>
</evidence>
<dbReference type="Proteomes" id="UP001295444">
    <property type="component" value="Chromosome 07"/>
</dbReference>
<accession>A0AAD1WHP6</accession>
<organism evidence="1 2">
    <name type="scientific">Pelobates cultripes</name>
    <name type="common">Western spadefoot toad</name>
    <dbReference type="NCBI Taxonomy" id="61616"/>
    <lineage>
        <taxon>Eukaryota</taxon>
        <taxon>Metazoa</taxon>
        <taxon>Chordata</taxon>
        <taxon>Craniata</taxon>
        <taxon>Vertebrata</taxon>
        <taxon>Euteleostomi</taxon>
        <taxon>Amphibia</taxon>
        <taxon>Batrachia</taxon>
        <taxon>Anura</taxon>
        <taxon>Pelobatoidea</taxon>
        <taxon>Pelobatidae</taxon>
        <taxon>Pelobates</taxon>
    </lineage>
</organism>
<protein>
    <submittedName>
        <fullName evidence="1">Uncharacterized protein</fullName>
    </submittedName>
</protein>
<name>A0AAD1WHP6_PELCU</name>
<gene>
    <name evidence="1" type="ORF">PECUL_23A009470</name>
</gene>
<sequence length="109" mass="12531">MEEGVMSDPEGRFLFLKGKITDTSYTFANVYAPNQGQYRFLARTLRTLKRFAERVVVLGGDITLIPKEGKEQCGNYRTIYRINTNLKLLDKVLVTQLQLHIPSLVHEDQ</sequence>